<dbReference type="InterPro" id="IPR004358">
    <property type="entry name" value="Sig_transdc_His_kin-like_C"/>
</dbReference>
<evidence type="ECO:0000256" key="3">
    <source>
        <dbReference type="ARBA" id="ARBA00022553"/>
    </source>
</evidence>
<gene>
    <name evidence="14" type="ORF">LHA35_24835</name>
</gene>
<dbReference type="InterPro" id="IPR005330">
    <property type="entry name" value="MHYT_dom"/>
</dbReference>
<keyword evidence="4" id="KW-0808">Transferase</keyword>
<feature type="transmembrane region" description="Helical" evidence="9">
    <location>
        <begin position="80"/>
        <end position="99"/>
    </location>
</feature>
<dbReference type="CDD" id="cd00082">
    <property type="entry name" value="HisKA"/>
    <property type="match status" value="1"/>
</dbReference>
<keyword evidence="9" id="KW-1133">Transmembrane helix</keyword>
<keyword evidence="9" id="KW-0472">Membrane</keyword>
<dbReference type="InterPro" id="IPR005467">
    <property type="entry name" value="His_kinase_dom"/>
</dbReference>
<evidence type="ECO:0000256" key="2">
    <source>
        <dbReference type="ARBA" id="ARBA00012438"/>
    </source>
</evidence>
<keyword evidence="9" id="KW-0812">Transmembrane</keyword>
<dbReference type="SMART" id="SM00387">
    <property type="entry name" value="HATPase_c"/>
    <property type="match status" value="1"/>
</dbReference>
<dbReference type="EMBL" id="JAJAQI010000058">
    <property type="protein sequence ID" value="MCB4824958.1"/>
    <property type="molecule type" value="Genomic_DNA"/>
</dbReference>
<evidence type="ECO:0000256" key="9">
    <source>
        <dbReference type="PROSITE-ProRule" id="PRU00244"/>
    </source>
</evidence>
<feature type="transmembrane region" description="Helical" evidence="9">
    <location>
        <begin position="44"/>
        <end position="68"/>
    </location>
</feature>
<evidence type="ECO:0000256" key="5">
    <source>
        <dbReference type="ARBA" id="ARBA00022741"/>
    </source>
</evidence>
<dbReference type="InterPro" id="IPR001610">
    <property type="entry name" value="PAC"/>
</dbReference>
<feature type="transmembrane region" description="Helical" evidence="9">
    <location>
        <begin position="143"/>
        <end position="165"/>
    </location>
</feature>
<dbReference type="SUPFAM" id="SSF55874">
    <property type="entry name" value="ATPase domain of HSP90 chaperone/DNA topoisomerase II/histidine kinase"/>
    <property type="match status" value="1"/>
</dbReference>
<keyword evidence="3" id="KW-0597">Phosphoprotein</keyword>
<dbReference type="SMART" id="SM00086">
    <property type="entry name" value="PAC"/>
    <property type="match status" value="1"/>
</dbReference>
<organism evidence="14 15">
    <name type="scientific">Roseicella aerolata</name>
    <dbReference type="NCBI Taxonomy" id="2883479"/>
    <lineage>
        <taxon>Bacteria</taxon>
        <taxon>Pseudomonadati</taxon>
        <taxon>Pseudomonadota</taxon>
        <taxon>Alphaproteobacteria</taxon>
        <taxon>Acetobacterales</taxon>
        <taxon>Roseomonadaceae</taxon>
        <taxon>Roseicella</taxon>
    </lineage>
</organism>
<comment type="caution">
    <text evidence="14">The sequence shown here is derived from an EMBL/GenBank/DDBJ whole genome shotgun (WGS) entry which is preliminary data.</text>
</comment>
<proteinExistence type="predicted"/>
<dbReference type="GO" id="GO:0006355">
    <property type="term" value="P:regulation of DNA-templated transcription"/>
    <property type="evidence" value="ECO:0007669"/>
    <property type="project" value="InterPro"/>
</dbReference>
<dbReference type="GO" id="GO:0000155">
    <property type="term" value="F:phosphorelay sensor kinase activity"/>
    <property type="evidence" value="ECO:0007669"/>
    <property type="project" value="InterPro"/>
</dbReference>
<dbReference type="Gene3D" id="1.10.287.130">
    <property type="match status" value="1"/>
</dbReference>
<keyword evidence="7" id="KW-0067">ATP-binding</keyword>
<dbReference type="Proteomes" id="UP001139311">
    <property type="component" value="Unassembled WGS sequence"/>
</dbReference>
<dbReference type="PROSITE" id="PS50112">
    <property type="entry name" value="PAS"/>
    <property type="match status" value="1"/>
</dbReference>
<keyword evidence="15" id="KW-1185">Reference proteome</keyword>
<dbReference type="SUPFAM" id="SSF47384">
    <property type="entry name" value="Homodimeric domain of signal transducing histidine kinase"/>
    <property type="match status" value="1"/>
</dbReference>
<dbReference type="Pfam" id="PF00989">
    <property type="entry name" value="PAS"/>
    <property type="match status" value="1"/>
</dbReference>
<dbReference type="Gene3D" id="3.30.565.10">
    <property type="entry name" value="Histidine kinase-like ATPase, C-terminal domain"/>
    <property type="match status" value="1"/>
</dbReference>
<evidence type="ECO:0000259" key="12">
    <source>
        <dbReference type="PROSITE" id="PS50113"/>
    </source>
</evidence>
<dbReference type="PROSITE" id="PS50924">
    <property type="entry name" value="MHYT"/>
    <property type="match status" value="1"/>
</dbReference>
<comment type="catalytic activity">
    <reaction evidence="1">
        <text>ATP + protein L-histidine = ADP + protein N-phospho-L-histidine.</text>
        <dbReference type="EC" id="2.7.13.3"/>
    </reaction>
</comment>
<dbReference type="InterPro" id="IPR013767">
    <property type="entry name" value="PAS_fold"/>
</dbReference>
<dbReference type="CDD" id="cd00130">
    <property type="entry name" value="PAS"/>
    <property type="match status" value="1"/>
</dbReference>
<evidence type="ECO:0000259" key="11">
    <source>
        <dbReference type="PROSITE" id="PS50112"/>
    </source>
</evidence>
<keyword evidence="6" id="KW-0418">Kinase</keyword>
<evidence type="ECO:0000256" key="1">
    <source>
        <dbReference type="ARBA" id="ARBA00000085"/>
    </source>
</evidence>
<reference evidence="14" key="1">
    <citation type="submission" date="2021-10" db="EMBL/GenBank/DDBJ databases">
        <title>Roseicella aerolatum sp. nov., isolated from aerosols of e-waste dismantling site.</title>
        <authorList>
            <person name="Qin T."/>
        </authorList>
    </citation>
    <scope>NUCLEOTIDE SEQUENCE</scope>
    <source>
        <strain evidence="14">GB24</strain>
    </source>
</reference>
<feature type="domain" description="PAC" evidence="12">
    <location>
        <begin position="335"/>
        <end position="388"/>
    </location>
</feature>
<evidence type="ECO:0000259" key="10">
    <source>
        <dbReference type="PROSITE" id="PS50109"/>
    </source>
</evidence>
<feature type="domain" description="MHYT" evidence="13">
    <location>
        <begin position="8"/>
        <end position="198"/>
    </location>
</feature>
<dbReference type="PRINTS" id="PR00344">
    <property type="entry name" value="BCTRLSENSOR"/>
</dbReference>
<sequence length="642" mass="67674">MHHLHSTHDPLLVGLAVLLAVLGSWTALDLLRRVWANAGTARRWWLAGAAIATGASIWSTHFVAMLAYNLDIAVRYDLDLTVLSLVLAIAATGIAFAAVSGTAPSPGPVRIACAGTVMGLGICLMHYAGMAAMRLAATPSYEIMLVLASGIIAVGASSLALVLALGNPPGPTRAVGALVLGLAITGMHYTGMAAVSFTPAPETQFGNAFDIPAQMLAIGIAACTLLLLVLALTAAMFDRRLELMALREAEALRRSEGRLRAILDQLPIGVVVADATSGKIVFSNPEAARALGHQLGDAPNWHAYAERFGALHADGRPLAAGEYPLARAVLLGERVEREQMLYRRGDQSVVHLEVNAAPVRDEGHQVTLAIATFQDVTAQVQAEQALRRAQRLEAMGQLTGGVAHDFNNLLMVVSGNLQLLVRRTSDEVLLRFARGAMEALRRGADITRRLLAFAREQPLEPAPIDFTALLPDIADNVLSRMLGGAVRVETEIGPELWPALADRGELQAALLNLAINARDAMPQGGLLTIAARNASSEALPEKVRDSLPPRDYVAISVSDTGTGMPEEVIARAFEPFFTTKAVGHGSGLGLSQVYGFAQQSGGAVAITSQPGEGTCVTIWLPRAPGDGGIEHLPSHPSAGRVA</sequence>
<dbReference type="RefSeq" id="WP_226613565.1">
    <property type="nucleotide sequence ID" value="NZ_JAJAQI010000058.1"/>
</dbReference>
<feature type="transmembrane region" description="Helical" evidence="9">
    <location>
        <begin position="177"/>
        <end position="195"/>
    </location>
</feature>
<dbReference type="Gene3D" id="3.30.450.20">
    <property type="entry name" value="PAS domain"/>
    <property type="match status" value="1"/>
</dbReference>
<feature type="transmembrane region" description="Helical" evidence="9">
    <location>
        <begin position="215"/>
        <end position="237"/>
    </location>
</feature>
<evidence type="ECO:0000256" key="4">
    <source>
        <dbReference type="ARBA" id="ARBA00022679"/>
    </source>
</evidence>
<keyword evidence="5" id="KW-0547">Nucleotide-binding</keyword>
<feature type="domain" description="PAS" evidence="11">
    <location>
        <begin position="255"/>
        <end position="292"/>
    </location>
</feature>
<evidence type="ECO:0000256" key="8">
    <source>
        <dbReference type="ARBA" id="ARBA00023012"/>
    </source>
</evidence>
<feature type="transmembrane region" description="Helical" evidence="9">
    <location>
        <begin position="111"/>
        <end position="137"/>
    </location>
</feature>
<dbReference type="EC" id="2.7.13.3" evidence="2"/>
<dbReference type="GO" id="GO:0016020">
    <property type="term" value="C:membrane"/>
    <property type="evidence" value="ECO:0007669"/>
    <property type="project" value="UniProtKB-UniRule"/>
</dbReference>
<evidence type="ECO:0000313" key="15">
    <source>
        <dbReference type="Proteomes" id="UP001139311"/>
    </source>
</evidence>
<dbReference type="Pfam" id="PF02518">
    <property type="entry name" value="HATPase_c"/>
    <property type="match status" value="1"/>
</dbReference>
<accession>A0A9X1IJU9</accession>
<dbReference type="PANTHER" id="PTHR43065">
    <property type="entry name" value="SENSOR HISTIDINE KINASE"/>
    <property type="match status" value="1"/>
</dbReference>
<evidence type="ECO:0000256" key="7">
    <source>
        <dbReference type="ARBA" id="ARBA00022840"/>
    </source>
</evidence>
<dbReference type="PANTHER" id="PTHR43065:SF42">
    <property type="entry name" value="TWO-COMPONENT SENSOR PPRA"/>
    <property type="match status" value="1"/>
</dbReference>
<dbReference type="SMART" id="SM00388">
    <property type="entry name" value="HisKA"/>
    <property type="match status" value="1"/>
</dbReference>
<dbReference type="SUPFAM" id="SSF55785">
    <property type="entry name" value="PYP-like sensor domain (PAS domain)"/>
    <property type="match status" value="1"/>
</dbReference>
<dbReference type="PROSITE" id="PS50109">
    <property type="entry name" value="HIS_KIN"/>
    <property type="match status" value="1"/>
</dbReference>
<dbReference type="InterPro" id="IPR000700">
    <property type="entry name" value="PAS-assoc_C"/>
</dbReference>
<keyword evidence="8" id="KW-0902">Two-component regulatory system</keyword>
<dbReference type="InterPro" id="IPR035965">
    <property type="entry name" value="PAS-like_dom_sf"/>
</dbReference>
<dbReference type="InterPro" id="IPR036097">
    <property type="entry name" value="HisK_dim/P_sf"/>
</dbReference>
<dbReference type="Pfam" id="PF00512">
    <property type="entry name" value="HisKA"/>
    <property type="match status" value="1"/>
</dbReference>
<dbReference type="AlphaFoldDB" id="A0A9X1IJU9"/>
<dbReference type="InterPro" id="IPR036890">
    <property type="entry name" value="HATPase_C_sf"/>
</dbReference>
<dbReference type="PROSITE" id="PS50113">
    <property type="entry name" value="PAC"/>
    <property type="match status" value="1"/>
</dbReference>
<dbReference type="InterPro" id="IPR003661">
    <property type="entry name" value="HisK_dim/P_dom"/>
</dbReference>
<dbReference type="InterPro" id="IPR000014">
    <property type="entry name" value="PAS"/>
</dbReference>
<evidence type="ECO:0000313" key="14">
    <source>
        <dbReference type="EMBL" id="MCB4824958.1"/>
    </source>
</evidence>
<dbReference type="InterPro" id="IPR003594">
    <property type="entry name" value="HATPase_dom"/>
</dbReference>
<name>A0A9X1IJU9_9PROT</name>
<evidence type="ECO:0000256" key="6">
    <source>
        <dbReference type="ARBA" id="ARBA00022777"/>
    </source>
</evidence>
<feature type="transmembrane region" description="Helical" evidence="9">
    <location>
        <begin position="12"/>
        <end position="32"/>
    </location>
</feature>
<dbReference type="GO" id="GO:0005524">
    <property type="term" value="F:ATP binding"/>
    <property type="evidence" value="ECO:0007669"/>
    <property type="project" value="UniProtKB-KW"/>
</dbReference>
<evidence type="ECO:0000259" key="13">
    <source>
        <dbReference type="PROSITE" id="PS50924"/>
    </source>
</evidence>
<dbReference type="Pfam" id="PF03707">
    <property type="entry name" value="MHYT"/>
    <property type="match status" value="3"/>
</dbReference>
<feature type="domain" description="Histidine kinase" evidence="10">
    <location>
        <begin position="401"/>
        <end position="624"/>
    </location>
</feature>
<protein>
    <recommendedName>
        <fullName evidence="2">histidine kinase</fullName>
        <ecNumber evidence="2">2.7.13.3</ecNumber>
    </recommendedName>
</protein>